<dbReference type="Pfam" id="PF13229">
    <property type="entry name" value="Beta_helix"/>
    <property type="match status" value="1"/>
</dbReference>
<dbReference type="InterPro" id="IPR011050">
    <property type="entry name" value="Pectin_lyase_fold/virulence"/>
</dbReference>
<reference evidence="2 3" key="1">
    <citation type="submission" date="2019-02" db="EMBL/GenBank/DDBJ databases">
        <title>Deep-cultivation of Planctomycetes and their phenomic and genomic characterization uncovers novel biology.</title>
        <authorList>
            <person name="Wiegand S."/>
            <person name="Jogler M."/>
            <person name="Boedeker C."/>
            <person name="Pinto D."/>
            <person name="Vollmers J."/>
            <person name="Rivas-Marin E."/>
            <person name="Kohn T."/>
            <person name="Peeters S.H."/>
            <person name="Heuer A."/>
            <person name="Rast P."/>
            <person name="Oberbeckmann S."/>
            <person name="Bunk B."/>
            <person name="Jeske O."/>
            <person name="Meyerdierks A."/>
            <person name="Storesund J.E."/>
            <person name="Kallscheuer N."/>
            <person name="Luecker S."/>
            <person name="Lage O.M."/>
            <person name="Pohl T."/>
            <person name="Merkel B.J."/>
            <person name="Hornburger P."/>
            <person name="Mueller R.-W."/>
            <person name="Bruemmer F."/>
            <person name="Labrenz M."/>
            <person name="Spormann A.M."/>
            <person name="Op den Camp H."/>
            <person name="Overmann J."/>
            <person name="Amann R."/>
            <person name="Jetten M.S.M."/>
            <person name="Mascher T."/>
            <person name="Medema M.H."/>
            <person name="Devos D.P."/>
            <person name="Kaster A.-K."/>
            <person name="Ovreas L."/>
            <person name="Rohde M."/>
            <person name="Galperin M.Y."/>
            <person name="Jogler C."/>
        </authorList>
    </citation>
    <scope>NUCLEOTIDE SEQUENCE [LARGE SCALE GENOMIC DNA]</scope>
    <source>
        <strain evidence="2 3">HG66A1</strain>
    </source>
</reference>
<dbReference type="SUPFAM" id="SSF48695">
    <property type="entry name" value="Multiheme cytochromes"/>
    <property type="match status" value="1"/>
</dbReference>
<dbReference type="NCBIfam" id="TIGR03806">
    <property type="entry name" value="chp_HNE_0200"/>
    <property type="match status" value="1"/>
</dbReference>
<dbReference type="Proteomes" id="UP000320421">
    <property type="component" value="Chromosome"/>
</dbReference>
<dbReference type="InterPro" id="IPR012334">
    <property type="entry name" value="Pectin_lyas_fold"/>
</dbReference>
<dbReference type="Gene3D" id="2.160.20.10">
    <property type="entry name" value="Single-stranded right-handed beta-helix, Pectin lyase-like"/>
    <property type="match status" value="1"/>
</dbReference>
<keyword evidence="3" id="KW-1185">Reference proteome</keyword>
<dbReference type="SMART" id="SM00710">
    <property type="entry name" value="PbH1"/>
    <property type="match status" value="8"/>
</dbReference>
<dbReference type="NCBIfam" id="TIGR03805">
    <property type="entry name" value="beta_helix_1"/>
    <property type="match status" value="1"/>
</dbReference>
<dbReference type="AlphaFoldDB" id="A0A517PJC4"/>
<dbReference type="RefSeq" id="WP_232106764.1">
    <property type="nucleotide sequence ID" value="NZ_CP036266.1"/>
</dbReference>
<evidence type="ECO:0000313" key="3">
    <source>
        <dbReference type="Proteomes" id="UP000320421"/>
    </source>
</evidence>
<evidence type="ECO:0000259" key="1">
    <source>
        <dbReference type="Pfam" id="PF13229"/>
    </source>
</evidence>
<evidence type="ECO:0000313" key="2">
    <source>
        <dbReference type="EMBL" id="QDT19488.1"/>
    </source>
</evidence>
<protein>
    <recommendedName>
        <fullName evidence="1">Right handed beta helix domain-containing protein</fullName>
    </recommendedName>
</protein>
<dbReference type="InterPro" id="IPR022269">
    <property type="entry name" value="SO_2930-like_C"/>
</dbReference>
<gene>
    <name evidence="2" type="ORF">HG66A1_12530</name>
</gene>
<sequence length="777" mass="84929">MNMLSRPGTRVHSVLLLCLWTGLVCLTTVSFTHAAAPRELKPATYTFSPGPEFQFEFQERLIEAVPGDILELKAGTYHLHSGLNLVTDNVTIRGAGQDKTILSFKNQRDGSFGLLASGDNLVLENFAVEDTSHNAIKVLGAENVTFRGVRTEWTDGPKTTNGAYGLYPVQCRNVLIENCIAIGAADAGIYVGQSTDVVVRGSRAEANVAGIEIENTINADVYDNVVTNNTGGLLVFDLPGLPQKNGRHVRVFRNHIFKNNLANFAPKGNMVASVPAGSGVLIMATDEVEVFENRIEDNRSFSVSVVSFLIYGKKLKDPHYDPFPEQVYIYDNTIKGGGTDPDGELGLLLKSIVGTPLPAIVYDGVTAPSQQKGEQATKTRSLTLANNGDVGFLNIDFSNLTPANIATGKYRPSGDLAPFEGTQESLQPVKLKPHGAPNLSQNTTLNVYYDAPRKLSELKLFKGNGADQQPAAGVIPYDLITTLFTDYTSKHRFIRLPPGKQISYQQAGVLEFPVGTMLIKTFAYPKDMRDSQAGERLLETRVEFLEPTGWYGYSYIWNEAQTDAELSLGGGEVEVDWIHADGQPRSTRHLVPNANQCLSCHSHHDKYVPIGPTAANLNRMFDYAHGAENQLAYLKRNDLIKDCPEPDAIERLPAFADAHSGNVNERVRAYLSVNCGHCHSPGGNARTTGLDLRYLQQDPAKIGVWKTPVAAGRGSGGRSYDIVPGAPEKSILMHRLQSNDLAARMPNIGNRIVHQEAVELIRQWISEMEATNDEAAQ</sequence>
<proteinExistence type="predicted"/>
<dbReference type="SUPFAM" id="SSF51126">
    <property type="entry name" value="Pectin lyase-like"/>
    <property type="match status" value="1"/>
</dbReference>
<organism evidence="2 3">
    <name type="scientific">Gimesia chilikensis</name>
    <dbReference type="NCBI Taxonomy" id="2605989"/>
    <lineage>
        <taxon>Bacteria</taxon>
        <taxon>Pseudomonadati</taxon>
        <taxon>Planctomycetota</taxon>
        <taxon>Planctomycetia</taxon>
        <taxon>Planctomycetales</taxon>
        <taxon>Planctomycetaceae</taxon>
        <taxon>Gimesia</taxon>
    </lineage>
</organism>
<dbReference type="InterPro" id="IPR039448">
    <property type="entry name" value="Beta_helix"/>
</dbReference>
<dbReference type="EMBL" id="CP036266">
    <property type="protein sequence ID" value="QDT19488.1"/>
    <property type="molecule type" value="Genomic_DNA"/>
</dbReference>
<dbReference type="InterPro" id="IPR036280">
    <property type="entry name" value="Multihaem_cyt_sf"/>
</dbReference>
<feature type="domain" description="Right handed beta helix" evidence="1">
    <location>
        <begin position="115"/>
        <end position="236"/>
    </location>
</feature>
<dbReference type="InterPro" id="IPR022442">
    <property type="entry name" value="SO_2930-like_dom"/>
</dbReference>
<name>A0A517PJC4_9PLAN</name>
<dbReference type="InterPro" id="IPR006626">
    <property type="entry name" value="PbH1"/>
</dbReference>
<accession>A0A517PJC4</accession>